<dbReference type="InterPro" id="IPR051455">
    <property type="entry name" value="Bact_solute-bind_prot3"/>
</dbReference>
<evidence type="ECO:0000256" key="4">
    <source>
        <dbReference type="SAM" id="SignalP"/>
    </source>
</evidence>
<dbReference type="PANTHER" id="PTHR30085:SF6">
    <property type="entry name" value="ABC TRANSPORTER GLUTAMINE-BINDING PROTEIN GLNH"/>
    <property type="match status" value="1"/>
</dbReference>
<keyword evidence="7" id="KW-1185">Reference proteome</keyword>
<dbReference type="Gene3D" id="3.40.190.10">
    <property type="entry name" value="Periplasmic binding protein-like II"/>
    <property type="match status" value="2"/>
</dbReference>
<gene>
    <name evidence="6" type="ORF">ACFPZF_10465</name>
</gene>
<keyword evidence="3 4" id="KW-0732">Signal</keyword>
<feature type="chain" id="PRO_5046714061" evidence="4">
    <location>
        <begin position="21"/>
        <end position="313"/>
    </location>
</feature>
<dbReference type="PANTHER" id="PTHR30085">
    <property type="entry name" value="AMINO ACID ABC TRANSPORTER PERMEASE"/>
    <property type="match status" value="1"/>
</dbReference>
<proteinExistence type="inferred from homology"/>
<evidence type="ECO:0000313" key="6">
    <source>
        <dbReference type="EMBL" id="MFC5641775.1"/>
    </source>
</evidence>
<dbReference type="Pfam" id="PF00497">
    <property type="entry name" value="SBP_bac_3"/>
    <property type="match status" value="1"/>
</dbReference>
<evidence type="ECO:0000256" key="1">
    <source>
        <dbReference type="ARBA" id="ARBA00010333"/>
    </source>
</evidence>
<dbReference type="CDD" id="cd13690">
    <property type="entry name" value="PBP2_GluB"/>
    <property type="match status" value="1"/>
</dbReference>
<evidence type="ECO:0000256" key="2">
    <source>
        <dbReference type="ARBA" id="ARBA00022448"/>
    </source>
</evidence>
<protein>
    <submittedName>
        <fullName evidence="6">Glutamate ABC transporter substrate-binding protein</fullName>
    </submittedName>
</protein>
<feature type="domain" description="Solute-binding protein family 3/N-terminal" evidence="5">
    <location>
        <begin position="79"/>
        <end position="303"/>
    </location>
</feature>
<evidence type="ECO:0000313" key="7">
    <source>
        <dbReference type="Proteomes" id="UP001596066"/>
    </source>
</evidence>
<accession>A0ABW0V7D9</accession>
<dbReference type="SMART" id="SM00062">
    <property type="entry name" value="PBPb"/>
    <property type="match status" value="1"/>
</dbReference>
<dbReference type="RefSeq" id="WP_346141657.1">
    <property type="nucleotide sequence ID" value="NZ_BAAAUA010000005.1"/>
</dbReference>
<dbReference type="EMBL" id="JBHSOC010000014">
    <property type="protein sequence ID" value="MFC5641775.1"/>
    <property type="molecule type" value="Genomic_DNA"/>
</dbReference>
<keyword evidence="2" id="KW-0813">Transport</keyword>
<evidence type="ECO:0000256" key="3">
    <source>
        <dbReference type="ARBA" id="ARBA00022729"/>
    </source>
</evidence>
<name>A0ABW0V7D9_9ACTN</name>
<comment type="caution">
    <text evidence="6">The sequence shown here is derived from an EMBL/GenBank/DDBJ whole genome shotgun (WGS) entry which is preliminary data.</text>
</comment>
<comment type="similarity">
    <text evidence="1">Belongs to the bacterial solute-binding protein 3 family.</text>
</comment>
<sequence>MTPIMRTVRARALVAAVVLAAGALGAGSSQGVPAGAPRAASAAPGLAPMADDGCDLTASEPPAKNPNGARIRKIRERGSLVVGVDQNSYNWGFRNPQTGRIEGFDIDLVHAVARSILGDPDKVTLKTVPTARRIDAIKGGEVDMVVRTMSVTCDRKKDIAFSAPYFRVTQQLVVPRAAKATGFADALRGKRACVADNSSSQAELKRDGRGTAEVRTVENQLDCLVLMQQGLVDATLTDNVLAAAQVAQDPTVRLVPETIAPGYMGVGMNQADTDLVAWVNQVLAERKANGDWRASYDRWLAPTMGASPDGYLP</sequence>
<reference evidence="7" key="1">
    <citation type="journal article" date="2019" name="Int. J. Syst. Evol. Microbiol.">
        <title>The Global Catalogue of Microorganisms (GCM) 10K type strain sequencing project: providing services to taxonomists for standard genome sequencing and annotation.</title>
        <authorList>
            <consortium name="The Broad Institute Genomics Platform"/>
            <consortium name="The Broad Institute Genome Sequencing Center for Infectious Disease"/>
            <person name="Wu L."/>
            <person name="Ma J."/>
        </authorList>
    </citation>
    <scope>NUCLEOTIDE SEQUENCE [LARGE SCALE GENOMIC DNA]</scope>
    <source>
        <strain evidence="7">CGMCC 4.1622</strain>
    </source>
</reference>
<feature type="signal peptide" evidence="4">
    <location>
        <begin position="1"/>
        <end position="20"/>
    </location>
</feature>
<dbReference type="Proteomes" id="UP001596066">
    <property type="component" value="Unassembled WGS sequence"/>
</dbReference>
<organism evidence="6 7">
    <name type="scientific">Kitasatospora cinereorecta</name>
    <dbReference type="NCBI Taxonomy" id="285560"/>
    <lineage>
        <taxon>Bacteria</taxon>
        <taxon>Bacillati</taxon>
        <taxon>Actinomycetota</taxon>
        <taxon>Actinomycetes</taxon>
        <taxon>Kitasatosporales</taxon>
        <taxon>Streptomycetaceae</taxon>
        <taxon>Kitasatospora</taxon>
    </lineage>
</organism>
<dbReference type="InterPro" id="IPR001638">
    <property type="entry name" value="Solute-binding_3/MltF_N"/>
</dbReference>
<dbReference type="SUPFAM" id="SSF53850">
    <property type="entry name" value="Periplasmic binding protein-like II"/>
    <property type="match status" value="1"/>
</dbReference>
<evidence type="ECO:0000259" key="5">
    <source>
        <dbReference type="SMART" id="SM00062"/>
    </source>
</evidence>